<accession>A0ACC1LFI0</accession>
<protein>
    <submittedName>
        <fullName evidence="1">Uncharacterized protein</fullName>
    </submittedName>
</protein>
<proteinExistence type="predicted"/>
<name>A0ACC1LFI0_9FUNG</name>
<comment type="caution">
    <text evidence="1">The sequence shown here is derived from an EMBL/GenBank/DDBJ whole genome shotgun (WGS) entry which is preliminary data.</text>
</comment>
<evidence type="ECO:0000313" key="2">
    <source>
        <dbReference type="Proteomes" id="UP001140096"/>
    </source>
</evidence>
<keyword evidence="2" id="KW-1185">Reference proteome</keyword>
<gene>
    <name evidence="1" type="ORF">H4S07_003540</name>
</gene>
<dbReference type="EMBL" id="JANBUP010001174">
    <property type="protein sequence ID" value="KAJ2807706.1"/>
    <property type="molecule type" value="Genomic_DNA"/>
</dbReference>
<dbReference type="Proteomes" id="UP001140096">
    <property type="component" value="Unassembled WGS sequence"/>
</dbReference>
<reference evidence="1" key="1">
    <citation type="submission" date="2022-07" db="EMBL/GenBank/DDBJ databases">
        <title>Phylogenomic reconstructions and comparative analyses of Kickxellomycotina fungi.</title>
        <authorList>
            <person name="Reynolds N.K."/>
            <person name="Stajich J.E."/>
            <person name="Barry K."/>
            <person name="Grigoriev I.V."/>
            <person name="Crous P."/>
            <person name="Smith M.E."/>
        </authorList>
    </citation>
    <scope>NUCLEOTIDE SEQUENCE</scope>
    <source>
        <strain evidence="1">CBS 102833</strain>
    </source>
</reference>
<sequence>MLRKSLFRTARSSFQSFPPRRINSTPSLLCEARRYLASVKAHELVDDKPVKTVNSDQWLKTVQGIDPFSKAQSGVYGSSASPAKVDSSSDTCSAHHSHELEDSIRDFLSTTRQRPRAGLKADELVVKCPVCSPGKSRRLAYSAHLNTNTGAFVCTGCFEQGSWDRYQELAMRRNFQNTIPKSRATDPPPFEFAEATLMQLQTNLANHEEIYTALTGQEKGQLRLKPEILAQYGVGLGFVNTAIPEILNLEALVEGCDQSVPCLVFPRTAFRTNSFIEGSKDSDNVLDSAQSAISTGRPSSQGSAALSSMIEDATDLTGMAAASLSDSTSLSEFRTVQLKIVGWNIADLEMYVPVDQAQPGLFGFHIASTESSDIILTGHELDAVAAYQETGIPAV</sequence>
<feature type="non-terminal residue" evidence="1">
    <location>
        <position position="395"/>
    </location>
</feature>
<evidence type="ECO:0000313" key="1">
    <source>
        <dbReference type="EMBL" id="KAJ2807706.1"/>
    </source>
</evidence>
<organism evidence="1 2">
    <name type="scientific">Coemansia furcata</name>
    <dbReference type="NCBI Taxonomy" id="417177"/>
    <lineage>
        <taxon>Eukaryota</taxon>
        <taxon>Fungi</taxon>
        <taxon>Fungi incertae sedis</taxon>
        <taxon>Zoopagomycota</taxon>
        <taxon>Kickxellomycotina</taxon>
        <taxon>Kickxellomycetes</taxon>
        <taxon>Kickxellales</taxon>
        <taxon>Kickxellaceae</taxon>
        <taxon>Coemansia</taxon>
    </lineage>
</organism>